<feature type="transmembrane region" description="Helical" evidence="1">
    <location>
        <begin position="39"/>
        <end position="68"/>
    </location>
</feature>
<feature type="transmembrane region" description="Helical" evidence="1">
    <location>
        <begin position="117"/>
        <end position="135"/>
    </location>
</feature>
<dbReference type="RefSeq" id="WP_377181296.1">
    <property type="nucleotide sequence ID" value="NZ_JBHUPD010000001.1"/>
</dbReference>
<sequence>MKQRTKNIYMVALAILIWLALCIQFYISTIKYMNEGRTFGGAIVQLLTFFTIQNNLLIALALTLLLVAPKSNWGRFFSRPSVLGALSLYIIIVCIVYQVILRKEHTQYGLFRFCDEVFHSVSPPAFLIFWLVFITKGNLPWSKAFTWLIYPLIYFVYVIGRGLLTGYYPYSFLDHNKLTFERIGINFVFLLITFLIIGFALIGISRLAKKR</sequence>
<comment type="caution">
    <text evidence="2">The sequence shown here is derived from an EMBL/GenBank/DDBJ whole genome shotgun (WGS) entry which is preliminary data.</text>
</comment>
<evidence type="ECO:0000313" key="3">
    <source>
        <dbReference type="Proteomes" id="UP001597557"/>
    </source>
</evidence>
<protein>
    <submittedName>
        <fullName evidence="2">Pr6Pr family membrane protein</fullName>
    </submittedName>
</protein>
<feature type="transmembrane region" description="Helical" evidence="1">
    <location>
        <begin position="80"/>
        <end position="101"/>
    </location>
</feature>
<gene>
    <name evidence="2" type="ORF">ACFS5N_01020</name>
</gene>
<feature type="transmembrane region" description="Helical" evidence="1">
    <location>
        <begin position="7"/>
        <end position="27"/>
    </location>
</feature>
<evidence type="ECO:0000256" key="1">
    <source>
        <dbReference type="SAM" id="Phobius"/>
    </source>
</evidence>
<name>A0ABW5Y6V3_9SPHI</name>
<organism evidence="2 3">
    <name type="scientific">Mucilaginibacter ximonensis</name>
    <dbReference type="NCBI Taxonomy" id="538021"/>
    <lineage>
        <taxon>Bacteria</taxon>
        <taxon>Pseudomonadati</taxon>
        <taxon>Bacteroidota</taxon>
        <taxon>Sphingobacteriia</taxon>
        <taxon>Sphingobacteriales</taxon>
        <taxon>Sphingobacteriaceae</taxon>
        <taxon>Mucilaginibacter</taxon>
    </lineage>
</organism>
<keyword evidence="1" id="KW-0472">Membrane</keyword>
<proteinExistence type="predicted"/>
<keyword evidence="3" id="KW-1185">Reference proteome</keyword>
<reference evidence="3" key="1">
    <citation type="journal article" date="2019" name="Int. J. Syst. Evol. Microbiol.">
        <title>The Global Catalogue of Microorganisms (GCM) 10K type strain sequencing project: providing services to taxonomists for standard genome sequencing and annotation.</title>
        <authorList>
            <consortium name="The Broad Institute Genomics Platform"/>
            <consortium name="The Broad Institute Genome Sequencing Center for Infectious Disease"/>
            <person name="Wu L."/>
            <person name="Ma J."/>
        </authorList>
    </citation>
    <scope>NUCLEOTIDE SEQUENCE [LARGE SCALE GENOMIC DNA]</scope>
    <source>
        <strain evidence="3">KCTC 22437</strain>
    </source>
</reference>
<evidence type="ECO:0000313" key="2">
    <source>
        <dbReference type="EMBL" id="MFD2871026.1"/>
    </source>
</evidence>
<keyword evidence="1" id="KW-0812">Transmembrane</keyword>
<feature type="transmembrane region" description="Helical" evidence="1">
    <location>
        <begin position="147"/>
        <end position="168"/>
    </location>
</feature>
<dbReference type="EMBL" id="JBHUPD010000001">
    <property type="protein sequence ID" value="MFD2871026.1"/>
    <property type="molecule type" value="Genomic_DNA"/>
</dbReference>
<dbReference type="Proteomes" id="UP001597557">
    <property type="component" value="Unassembled WGS sequence"/>
</dbReference>
<accession>A0ABW5Y6V3</accession>
<dbReference type="NCBIfam" id="NF038065">
    <property type="entry name" value="Pr6Pr"/>
    <property type="match status" value="1"/>
</dbReference>
<dbReference type="InterPro" id="IPR049713">
    <property type="entry name" value="Pr6Pr-like"/>
</dbReference>
<keyword evidence="1" id="KW-1133">Transmembrane helix</keyword>
<feature type="transmembrane region" description="Helical" evidence="1">
    <location>
        <begin position="183"/>
        <end position="204"/>
    </location>
</feature>